<reference evidence="3" key="1">
    <citation type="submission" date="2015-12" db="EMBL/GenBank/DDBJ databases">
        <authorList>
            <person name="Nair G.R."/>
            <person name="Kaur G."/>
            <person name="Mayilraj S."/>
        </authorList>
    </citation>
    <scope>NUCLEOTIDE SEQUENCE [LARGE SCALE GENOMIC DNA]</scope>
    <source>
        <strain evidence="3">CD08_7</strain>
    </source>
</reference>
<evidence type="ECO:0000256" key="1">
    <source>
        <dbReference type="SAM" id="MobiDB-lite"/>
    </source>
</evidence>
<proteinExistence type="predicted"/>
<feature type="region of interest" description="Disordered" evidence="1">
    <location>
        <begin position="35"/>
        <end position="75"/>
    </location>
</feature>
<gene>
    <name evidence="2" type="ORF">AVL63_08295</name>
</gene>
<name>A0A0W8IK68_9MICC</name>
<dbReference type="RefSeq" id="WP_058887366.1">
    <property type="nucleotide sequence ID" value="NZ_LQBM01000001.1"/>
</dbReference>
<evidence type="ECO:0000313" key="2">
    <source>
        <dbReference type="EMBL" id="KUG60382.1"/>
    </source>
</evidence>
<dbReference type="OrthoDB" id="4963199at2"/>
<comment type="caution">
    <text evidence="2">The sequence shown here is derived from an EMBL/GenBank/DDBJ whole genome shotgun (WGS) entry which is preliminary data.</text>
</comment>
<feature type="compositionally biased region" description="Acidic residues" evidence="1">
    <location>
        <begin position="63"/>
        <end position="75"/>
    </location>
</feature>
<dbReference type="Proteomes" id="UP000054023">
    <property type="component" value="Unassembled WGS sequence"/>
</dbReference>
<accession>A0A0W8IK68</accession>
<dbReference type="AlphaFoldDB" id="A0A0W8IK68"/>
<evidence type="ECO:0000313" key="3">
    <source>
        <dbReference type="Proteomes" id="UP000054023"/>
    </source>
</evidence>
<protein>
    <submittedName>
        <fullName evidence="2">Uncharacterized protein</fullName>
    </submittedName>
</protein>
<dbReference type="STRING" id="317018.AVL63_08295"/>
<sequence>MSNTTQSPSRGVTRTLGTTAALGIAALALIGCGEADEDPRVQENPQEDLDPSGAEDQGVSSDEIAENEDDQQAADIAEIEEDIWAASMEGESVSITMTAGLDRGHELFGYAPDFYEGEGESFELAVSGELEGDATTGLDYTADFEVRSFGDEVYQSLEAFVFDYQAQVPPEVEPEVDAAQLDTALRAEGEWVDVSNAEPAVPRTPAAVLEMLRAEITETLEVDSLAELDLDSTVDTREGQNVWVYSNEDMEIAVLADSGSPALVGLVLPGETEDLEATLSDWDEAETPEQPEEDTVINDEQLQGILNDLV</sequence>
<keyword evidence="3" id="KW-1185">Reference proteome</keyword>
<organism evidence="2 3">
    <name type="scientific">Nesterenkonia jeotgali</name>
    <dbReference type="NCBI Taxonomy" id="317018"/>
    <lineage>
        <taxon>Bacteria</taxon>
        <taxon>Bacillati</taxon>
        <taxon>Actinomycetota</taxon>
        <taxon>Actinomycetes</taxon>
        <taxon>Micrococcales</taxon>
        <taxon>Micrococcaceae</taxon>
        <taxon>Nesterenkonia</taxon>
    </lineage>
</organism>
<dbReference type="EMBL" id="LQBM01000001">
    <property type="protein sequence ID" value="KUG60382.1"/>
    <property type="molecule type" value="Genomic_DNA"/>
</dbReference>